<dbReference type="OrthoDB" id="97893at2"/>
<protein>
    <submittedName>
        <fullName evidence="10">TonB-dependent receptor</fullName>
    </submittedName>
</protein>
<feature type="domain" description="TonB-dependent transporter Oar-like beta-barrel" evidence="9">
    <location>
        <begin position="364"/>
        <end position="1086"/>
    </location>
</feature>
<dbReference type="PANTHER" id="PTHR30069:SF46">
    <property type="entry name" value="OAR PROTEIN"/>
    <property type="match status" value="1"/>
</dbReference>
<evidence type="ECO:0000256" key="8">
    <source>
        <dbReference type="SAM" id="SignalP"/>
    </source>
</evidence>
<evidence type="ECO:0000256" key="4">
    <source>
        <dbReference type="ARBA" id="ARBA00022692"/>
    </source>
</evidence>
<evidence type="ECO:0000256" key="6">
    <source>
        <dbReference type="ARBA" id="ARBA00023237"/>
    </source>
</evidence>
<evidence type="ECO:0000256" key="3">
    <source>
        <dbReference type="ARBA" id="ARBA00022452"/>
    </source>
</evidence>
<dbReference type="Pfam" id="PF13620">
    <property type="entry name" value="CarboxypepD_reg"/>
    <property type="match status" value="1"/>
</dbReference>
<dbReference type="InterPro" id="IPR013784">
    <property type="entry name" value="Carb-bd-like_fold"/>
</dbReference>
<evidence type="ECO:0000256" key="1">
    <source>
        <dbReference type="ARBA" id="ARBA00004571"/>
    </source>
</evidence>
<keyword evidence="4" id="KW-0812">Transmembrane</keyword>
<gene>
    <name evidence="10" type="ordered locus">Acid345_2675</name>
</gene>
<evidence type="ECO:0000256" key="7">
    <source>
        <dbReference type="SAM" id="MobiDB-lite"/>
    </source>
</evidence>
<dbReference type="EMBL" id="CP000360">
    <property type="protein sequence ID" value="ABF41676.1"/>
    <property type="molecule type" value="Genomic_DNA"/>
</dbReference>
<keyword evidence="2" id="KW-0813">Transport</keyword>
<dbReference type="STRING" id="204669.Acid345_2675"/>
<dbReference type="Gene3D" id="2.170.130.10">
    <property type="entry name" value="TonB-dependent receptor, plug domain"/>
    <property type="match status" value="1"/>
</dbReference>
<organism evidence="10 11">
    <name type="scientific">Koribacter versatilis (strain Ellin345)</name>
    <dbReference type="NCBI Taxonomy" id="204669"/>
    <lineage>
        <taxon>Bacteria</taxon>
        <taxon>Pseudomonadati</taxon>
        <taxon>Acidobacteriota</taxon>
        <taxon>Terriglobia</taxon>
        <taxon>Terriglobales</taxon>
        <taxon>Candidatus Korobacteraceae</taxon>
        <taxon>Candidatus Korobacter</taxon>
    </lineage>
</organism>
<dbReference type="Gene3D" id="2.40.170.20">
    <property type="entry name" value="TonB-dependent receptor, beta-barrel domain"/>
    <property type="match status" value="1"/>
</dbReference>
<keyword evidence="8" id="KW-0732">Signal</keyword>
<evidence type="ECO:0000256" key="5">
    <source>
        <dbReference type="ARBA" id="ARBA00023136"/>
    </source>
</evidence>
<keyword evidence="10" id="KW-0675">Receptor</keyword>
<feature type="chain" id="PRO_5004191751" evidence="8">
    <location>
        <begin position="27"/>
        <end position="1188"/>
    </location>
</feature>
<dbReference type="eggNOG" id="COG1629">
    <property type="taxonomic scope" value="Bacteria"/>
</dbReference>
<proteinExistence type="predicted"/>
<dbReference type="AlphaFoldDB" id="Q1IN74"/>
<dbReference type="InterPro" id="IPR036942">
    <property type="entry name" value="Beta-barrel_TonB_sf"/>
</dbReference>
<dbReference type="GO" id="GO:0015344">
    <property type="term" value="F:siderophore uptake transmembrane transporter activity"/>
    <property type="evidence" value="ECO:0007669"/>
    <property type="project" value="TreeGrafter"/>
</dbReference>
<dbReference type="RefSeq" id="WP_011523477.1">
    <property type="nucleotide sequence ID" value="NC_008009.1"/>
</dbReference>
<dbReference type="Gene3D" id="2.60.40.1120">
    <property type="entry name" value="Carboxypeptidase-like, regulatory domain"/>
    <property type="match status" value="1"/>
</dbReference>
<dbReference type="SUPFAM" id="SSF56935">
    <property type="entry name" value="Porins"/>
    <property type="match status" value="1"/>
</dbReference>
<dbReference type="Proteomes" id="UP000002432">
    <property type="component" value="Chromosome"/>
</dbReference>
<keyword evidence="6" id="KW-0998">Cell outer membrane</keyword>
<dbReference type="GO" id="GO:0009279">
    <property type="term" value="C:cell outer membrane"/>
    <property type="evidence" value="ECO:0007669"/>
    <property type="project" value="UniProtKB-SubCell"/>
</dbReference>
<evidence type="ECO:0000313" key="10">
    <source>
        <dbReference type="EMBL" id="ABF41676.1"/>
    </source>
</evidence>
<keyword evidence="3" id="KW-1134">Transmembrane beta strand</keyword>
<dbReference type="Pfam" id="PF25183">
    <property type="entry name" value="OMP_b-brl_4"/>
    <property type="match status" value="1"/>
</dbReference>
<reference evidence="10 11" key="1">
    <citation type="journal article" date="2009" name="Appl. Environ. Microbiol.">
        <title>Three genomes from the phylum Acidobacteria provide insight into the lifestyles of these microorganisms in soils.</title>
        <authorList>
            <person name="Ward N.L."/>
            <person name="Challacombe J.F."/>
            <person name="Janssen P.H."/>
            <person name="Henrissat B."/>
            <person name="Coutinho P.M."/>
            <person name="Wu M."/>
            <person name="Xie G."/>
            <person name="Haft D.H."/>
            <person name="Sait M."/>
            <person name="Badger J."/>
            <person name="Barabote R.D."/>
            <person name="Bradley B."/>
            <person name="Brettin T.S."/>
            <person name="Brinkac L.M."/>
            <person name="Bruce D."/>
            <person name="Creasy T."/>
            <person name="Daugherty S.C."/>
            <person name="Davidsen T.M."/>
            <person name="DeBoy R.T."/>
            <person name="Detter J.C."/>
            <person name="Dodson R.J."/>
            <person name="Durkin A.S."/>
            <person name="Ganapathy A."/>
            <person name="Gwinn-Giglio M."/>
            <person name="Han C.S."/>
            <person name="Khouri H."/>
            <person name="Kiss H."/>
            <person name="Kothari S.P."/>
            <person name="Madupu R."/>
            <person name="Nelson K.E."/>
            <person name="Nelson W.C."/>
            <person name="Paulsen I."/>
            <person name="Penn K."/>
            <person name="Ren Q."/>
            <person name="Rosovitz M.J."/>
            <person name="Selengut J.D."/>
            <person name="Shrivastava S."/>
            <person name="Sullivan S.A."/>
            <person name="Tapia R."/>
            <person name="Thompson L.S."/>
            <person name="Watkins K.L."/>
            <person name="Yang Q."/>
            <person name="Yu C."/>
            <person name="Zafar N."/>
            <person name="Zhou L."/>
            <person name="Kuske C.R."/>
        </authorList>
    </citation>
    <scope>NUCLEOTIDE SEQUENCE [LARGE SCALE GENOMIC DNA]</scope>
    <source>
        <strain evidence="10 11">Ellin345</strain>
    </source>
</reference>
<dbReference type="InterPro" id="IPR057601">
    <property type="entry name" value="Oar-like_b-barrel"/>
</dbReference>
<dbReference type="EnsemblBacteria" id="ABF41676">
    <property type="protein sequence ID" value="ABF41676"/>
    <property type="gene ID" value="Acid345_2675"/>
</dbReference>
<keyword evidence="5" id="KW-0472">Membrane</keyword>
<evidence type="ECO:0000259" key="9">
    <source>
        <dbReference type="Pfam" id="PF25183"/>
    </source>
</evidence>
<keyword evidence="11" id="KW-1185">Reference proteome</keyword>
<evidence type="ECO:0000256" key="2">
    <source>
        <dbReference type="ARBA" id="ARBA00022448"/>
    </source>
</evidence>
<feature type="signal peptide" evidence="8">
    <location>
        <begin position="1"/>
        <end position="26"/>
    </location>
</feature>
<dbReference type="GO" id="GO:0030246">
    <property type="term" value="F:carbohydrate binding"/>
    <property type="evidence" value="ECO:0007669"/>
    <property type="project" value="InterPro"/>
</dbReference>
<dbReference type="SUPFAM" id="SSF49452">
    <property type="entry name" value="Starch-binding domain-like"/>
    <property type="match status" value="1"/>
</dbReference>
<dbReference type="GO" id="GO:0044718">
    <property type="term" value="P:siderophore transmembrane transport"/>
    <property type="evidence" value="ECO:0007669"/>
    <property type="project" value="TreeGrafter"/>
</dbReference>
<dbReference type="HOGENOM" id="CLU_006298_3_0_0"/>
<dbReference type="InterPro" id="IPR039426">
    <property type="entry name" value="TonB-dep_rcpt-like"/>
</dbReference>
<accession>Q1IN74</accession>
<dbReference type="InterPro" id="IPR037066">
    <property type="entry name" value="Plug_dom_sf"/>
</dbReference>
<sequence length="1188" mass="129312">MSKTRRQVQVLMLMFSILFFVSALFAQETTGGLQGTVKDPSGAVVPGAKVVLTAPNLPGSKETTSDSNGYYRLTNLPPSTYTVTVNKENFATLKREGVTIEVGHLPTLDLPLQVGGSGTVVEVTEEAPLIDVTSTRTMTNITQDVIQDVPHGRSFQSVIQFAPSARNEPLAGNAVQSNGSGGSSPGSTTNGSDHGFQVAGGSDSENSYLVEGQETANIIGGYSHTNVPFDFIQEVQTKSSGIEAEHGGALGGVVNVIMKKGTNQYHGTAFLQFENDSMDGSPVAYSRYDPQSSGTPLSWGTADPAYQNYQPIKPHTSDFFPGFTFGGPIWKDKIFGFLAFNPEMNRYERFVNYGPSAGGILPFSTNTNTYYTTARIDSTITQKIRVYGSWLYQYQRQNGQALPGSDSVNGLFNVSSGCYGRTDQPCSTGIPTFAFAHNLGYAAPNSTTNVGADWTITNTLVSTTRFGYYFENYHDFGYPTTGTIDAFSSSGTGTTEDTNGNLISNSAPQLAHDTGFFNLAQNQNFTTHNANKAIQFDQDIAWFKSGWGGTHNFKFGYQMNRLSNDINQHYNTPYVSVYPGTAVPYSPQGKTGGDNCATVEGITGSSDCVGTYGVVNVLDYGSSGKATSYNHAFFAQDAWTIGHGITINAGIRFEHEYLPAENQPSGSSSKPINFGWGDKIAPRIGAAWDVFKDGRMKVFGSYGQFYDQMKLNLAISSYGGQYWQNCYYALMTPDLSSVSPIFDGSNRYCSGPDSSSQANFATPPTSSQLIFLENQNFRTFPTSCSTCSSSAEGTAPGIKPYKQHESVFGVDYEISRRLGFEARWDRRRVDNVIEDSAIYNSNVGETFVIVNPGEGVDSTFSKFWSFLYPGAPLTAADCAPNPCPGNIVKASRAYDGLEFRLTKAQSNHWFGMFSYTYSKLRGNYTGLTSTDVADGGGGRNAPNNSRSFDEPMFSWNALGGSSSGLLPTDRPNAFKGYAYYELPWLKHFTTDFGIFQFAYSGTPLTSYADVGYGFPGAFPVDIVDRGKWVDITQDPTTGAISVSNPYTRRTPWYTQTDFNLQQTWKISESKALSFSATFTNLWNQHATVSYGQQVDSNFTQQWINPQNAGCGTANQGLFGDPLGGDCYVFDGAVAYAAYAQPYDYKALLNQSALISQNGGGPITNNTQYGKPYLFQQPRGIRLGLRFTF</sequence>
<dbReference type="KEGG" id="aba:Acid345_2675"/>
<name>Q1IN74_KORVE</name>
<comment type="subcellular location">
    <subcellularLocation>
        <location evidence="1">Cell outer membrane</location>
        <topology evidence="1">Multi-pass membrane protein</topology>
    </subcellularLocation>
</comment>
<dbReference type="PANTHER" id="PTHR30069">
    <property type="entry name" value="TONB-DEPENDENT OUTER MEMBRANE RECEPTOR"/>
    <property type="match status" value="1"/>
</dbReference>
<evidence type="ECO:0000313" key="11">
    <source>
        <dbReference type="Proteomes" id="UP000002432"/>
    </source>
</evidence>
<feature type="region of interest" description="Disordered" evidence="7">
    <location>
        <begin position="169"/>
        <end position="205"/>
    </location>
</feature>